<sequence length="275" mass="32759">MDDNNLPYLVKKINTLSDEIQSRFYEYISGNLTPPFTFYEEEMPNYIEFWIEESTKNLYYLILTFLEKKGLSETYKTFKEKFSDRIDKTKNLLENKIYHPENTYESVMVISFFQFLDAFPEFDGREKNVDVLKKLNNILENTNNIIKKLQVIVNREEDIYKAVRWVIELYFPSVKAVGKASFIQQFKSYHPDILIPELKTAIEYKYIKTSKENIIENYIDQIKTDSDNYTGDSRFNNFIAVIHLKDVTIATPDRIKTCWETKKFPKNWNLIISLN</sequence>
<dbReference type="Proteomes" id="UP001060919">
    <property type="component" value="Chromosome"/>
</dbReference>
<dbReference type="PROSITE" id="PS50896">
    <property type="entry name" value="LISH"/>
    <property type="match status" value="1"/>
</dbReference>
<dbReference type="EMBL" id="AP026867">
    <property type="protein sequence ID" value="BDS10610.1"/>
    <property type="molecule type" value="Genomic_DNA"/>
</dbReference>
<organism evidence="1 2">
    <name type="scientific">Aureispira anguillae</name>
    <dbReference type="NCBI Taxonomy" id="2864201"/>
    <lineage>
        <taxon>Bacteria</taxon>
        <taxon>Pseudomonadati</taxon>
        <taxon>Bacteroidota</taxon>
        <taxon>Saprospiria</taxon>
        <taxon>Saprospirales</taxon>
        <taxon>Saprospiraceae</taxon>
        <taxon>Aureispira</taxon>
    </lineage>
</organism>
<dbReference type="InterPro" id="IPR006594">
    <property type="entry name" value="LisH"/>
</dbReference>
<keyword evidence="2" id="KW-1185">Reference proteome</keyword>
<proteinExistence type="predicted"/>
<dbReference type="KEGG" id="aup:AsAng_0013180"/>
<evidence type="ECO:0000313" key="1">
    <source>
        <dbReference type="EMBL" id="BDS10610.1"/>
    </source>
</evidence>
<reference evidence="1" key="1">
    <citation type="submission" date="2022-09" db="EMBL/GenBank/DDBJ databases">
        <title>Aureispira anguillicida sp. nov., isolated from Leptocephalus of Japanese eel Anguilla japonica.</title>
        <authorList>
            <person name="Yuasa K."/>
            <person name="Mekata T."/>
            <person name="Ikunari K."/>
        </authorList>
    </citation>
    <scope>NUCLEOTIDE SEQUENCE</scope>
    <source>
        <strain evidence="1">EL160426</strain>
    </source>
</reference>
<dbReference type="AlphaFoldDB" id="A0A915YCL2"/>
<evidence type="ECO:0000313" key="2">
    <source>
        <dbReference type="Proteomes" id="UP001060919"/>
    </source>
</evidence>
<gene>
    <name evidence="1" type="ORF">AsAng_0013180</name>
</gene>
<dbReference type="Pfam" id="PF18742">
    <property type="entry name" value="DpnII-MboI"/>
    <property type="match status" value="1"/>
</dbReference>
<accession>A0A915YCL2</accession>
<protein>
    <submittedName>
        <fullName evidence="1">Uncharacterized protein</fullName>
    </submittedName>
</protein>
<name>A0A915YCL2_9BACT</name>
<dbReference type="RefSeq" id="WP_264791898.1">
    <property type="nucleotide sequence ID" value="NZ_AP026867.1"/>
</dbReference>